<keyword evidence="3" id="KW-1185">Reference proteome</keyword>
<comment type="caution">
    <text evidence="2">The sequence shown here is derived from an EMBL/GenBank/DDBJ whole genome shotgun (WGS) entry which is preliminary data.</text>
</comment>
<evidence type="ECO:0000313" key="3">
    <source>
        <dbReference type="Proteomes" id="UP000095463"/>
    </source>
</evidence>
<sequence>MQVGTFLAIFFVTWWICLFLVLPFKVRNQVDAGEWIEGTERGAPAGILRLWPKLLITTVLAAVVTGLLLWGLTAPWLQEYWR</sequence>
<keyword evidence="1" id="KW-0472">Membrane</keyword>
<keyword evidence="1" id="KW-0812">Transmembrane</keyword>
<evidence type="ECO:0008006" key="4">
    <source>
        <dbReference type="Google" id="ProtNLM"/>
    </source>
</evidence>
<dbReference type="OrthoDB" id="9804637at2"/>
<feature type="transmembrane region" description="Helical" evidence="1">
    <location>
        <begin position="54"/>
        <end position="77"/>
    </location>
</feature>
<accession>A0A1E5XLX0</accession>
<evidence type="ECO:0000256" key="1">
    <source>
        <dbReference type="SAM" id="Phobius"/>
    </source>
</evidence>
<dbReference type="AlphaFoldDB" id="A0A1E5XLX0"/>
<reference evidence="2 3" key="1">
    <citation type="journal article" date="2015" name="Genome Announc.">
        <title>Genome Assemblies of Three Soil-Associated Devosia species: D. insulae, D. limi, and D. soli.</title>
        <authorList>
            <person name="Hassan Y.I."/>
            <person name="Lepp D."/>
            <person name="Zhou T."/>
        </authorList>
    </citation>
    <scope>NUCLEOTIDE SEQUENCE [LARGE SCALE GENOMIC DNA]</scope>
    <source>
        <strain evidence="2 3">DS-56</strain>
    </source>
</reference>
<protein>
    <recommendedName>
        <fullName evidence="4">DUF1467 domain-containing protein</fullName>
    </recommendedName>
</protein>
<feature type="transmembrane region" description="Helical" evidence="1">
    <location>
        <begin position="6"/>
        <end position="24"/>
    </location>
</feature>
<proteinExistence type="predicted"/>
<gene>
    <name evidence="2" type="ORF">VW23_025020</name>
</gene>
<evidence type="ECO:0000313" key="2">
    <source>
        <dbReference type="EMBL" id="OEO29587.1"/>
    </source>
</evidence>
<keyword evidence="1" id="KW-1133">Transmembrane helix</keyword>
<dbReference type="RefSeq" id="WP_055881622.1">
    <property type="nucleotide sequence ID" value="NZ_LAJE02000278.1"/>
</dbReference>
<dbReference type="EMBL" id="LAJE02000278">
    <property type="protein sequence ID" value="OEO29587.1"/>
    <property type="molecule type" value="Genomic_DNA"/>
</dbReference>
<dbReference type="Pfam" id="PF07330">
    <property type="entry name" value="DUF1467"/>
    <property type="match status" value="1"/>
</dbReference>
<organism evidence="2 3">
    <name type="scientific">Devosia insulae DS-56</name>
    <dbReference type="NCBI Taxonomy" id="1116389"/>
    <lineage>
        <taxon>Bacteria</taxon>
        <taxon>Pseudomonadati</taxon>
        <taxon>Pseudomonadota</taxon>
        <taxon>Alphaproteobacteria</taxon>
        <taxon>Hyphomicrobiales</taxon>
        <taxon>Devosiaceae</taxon>
        <taxon>Devosia</taxon>
    </lineage>
</organism>
<dbReference type="InterPro" id="IPR009935">
    <property type="entry name" value="DUF1467"/>
</dbReference>
<dbReference type="Proteomes" id="UP000095463">
    <property type="component" value="Unassembled WGS sequence"/>
</dbReference>
<name>A0A1E5XLX0_9HYPH</name>